<evidence type="ECO:0000256" key="2">
    <source>
        <dbReference type="ARBA" id="ARBA00022531"/>
    </source>
</evidence>
<accession>B7T1U3</accession>
<reference evidence="7" key="1">
    <citation type="journal article" date="2008" name="Proc. Natl. Acad. Sci. U.S.A.">
        <title>Horizontal gene transfer of the algal nuclear gene psbO to the photosynthetic sea slug Elysia chlorotica.</title>
        <authorList>
            <person name="Rumpho M.E."/>
            <person name="Worful J.M."/>
            <person name="Lee J."/>
            <person name="Kannan K."/>
            <person name="Tyler M.S."/>
            <person name="Bhattacharya D."/>
            <person name="Moustafa A."/>
            <person name="Manhart J.R."/>
        </authorList>
    </citation>
    <scope>NUCLEOTIDE SEQUENCE [LARGE SCALE GENOMIC DNA]</scope>
    <source>
        <strain>CCMP2940</strain>
    </source>
</reference>
<dbReference type="InterPro" id="IPR005610">
    <property type="entry name" value="PSII_Psb28_class-1"/>
</dbReference>
<dbReference type="AlphaFoldDB" id="B7T1U3"/>
<dbReference type="RefSeq" id="YP_002327492.1">
    <property type="nucleotide sequence ID" value="NC_011600.1"/>
</dbReference>
<proteinExistence type="inferred from homology"/>
<keyword evidence="4 5" id="KW-0604">Photosystem II</keyword>
<keyword evidence="7" id="KW-0934">Plastid</keyword>
<dbReference type="GO" id="GO:0009523">
    <property type="term" value="C:photosystem II"/>
    <property type="evidence" value="ECO:0007669"/>
    <property type="project" value="UniProtKB-KW"/>
</dbReference>
<dbReference type="Gene3D" id="2.40.30.220">
    <property type="entry name" value="Photosystem II Psb28"/>
    <property type="match status" value="1"/>
</dbReference>
<dbReference type="NCBIfam" id="TIGR03047">
    <property type="entry name" value="PS_II_psb28"/>
    <property type="match status" value="1"/>
</dbReference>
<protein>
    <recommendedName>
        <fullName evidence="5 6">Photosystem II reaction center Psb28 protein</fullName>
    </recommendedName>
    <alternativeName>
        <fullName evidence="5">Photosystem II 13 kDa protein</fullName>
    </alternativeName>
    <alternativeName>
        <fullName evidence="5">Photosystem II reaction center W protein</fullName>
    </alternativeName>
</protein>
<evidence type="ECO:0000256" key="5">
    <source>
        <dbReference type="HAMAP-Rule" id="MF_01370"/>
    </source>
</evidence>
<keyword evidence="2 5" id="KW-0602">Photosynthesis</keyword>
<geneLocation type="chloroplast" evidence="7"/>
<evidence type="ECO:0000313" key="7">
    <source>
        <dbReference type="EMBL" id="ACF70909.1"/>
    </source>
</evidence>
<comment type="similarity">
    <text evidence="5 6">Belongs to the Psb28 family.</text>
</comment>
<dbReference type="GO" id="GO:0015979">
    <property type="term" value="P:photosynthesis"/>
    <property type="evidence" value="ECO:0007669"/>
    <property type="project" value="UniProtKB-UniRule"/>
</dbReference>
<dbReference type="GO" id="GO:0009535">
    <property type="term" value="C:chloroplast thylakoid membrane"/>
    <property type="evidence" value="ECO:0007669"/>
    <property type="project" value="UniProtKB-SubCell"/>
</dbReference>
<comment type="subunit">
    <text evidence="5">Part of the photosystem II complex.</text>
</comment>
<name>B7T1U3_VAULI</name>
<dbReference type="Pfam" id="PF03912">
    <property type="entry name" value="Psb28"/>
    <property type="match status" value="1"/>
</dbReference>
<organism evidence="7">
    <name type="scientific">Vaucheria litorea</name>
    <name type="common">Yellow-green alga</name>
    <dbReference type="NCBI Taxonomy" id="109269"/>
    <lineage>
        <taxon>Eukaryota</taxon>
        <taxon>Sar</taxon>
        <taxon>Stramenopiles</taxon>
        <taxon>Ochrophyta</taxon>
        <taxon>PX clade</taxon>
        <taxon>Xanthophyceae</taxon>
        <taxon>Vaucheriales</taxon>
        <taxon>Vaucheriaceae</taxon>
        <taxon>Vaucheria</taxon>
    </lineage>
</organism>
<evidence type="ECO:0000256" key="4">
    <source>
        <dbReference type="ARBA" id="ARBA00023276"/>
    </source>
</evidence>
<dbReference type="EMBL" id="EU912438">
    <property type="protein sequence ID" value="ACF70909.1"/>
    <property type="molecule type" value="Genomic_DNA"/>
</dbReference>
<evidence type="ECO:0000256" key="6">
    <source>
        <dbReference type="RuleBase" id="RU003509"/>
    </source>
</evidence>
<sequence>MGAKIQFIQGINEINIPRVKLTRSQNGTTGTATFLFTNSSLFNNESSKQGEITGMFLIDNEGILTTKDVNVRFKNGQPINIEALYIMTNPTNWDRFMRFMERYAKENGLTFIKK</sequence>
<gene>
    <name evidence="5" type="primary">psb28</name>
    <name evidence="5" type="synonym">psbW</name>
</gene>
<dbReference type="PANTHER" id="PTHR34963:SF2">
    <property type="entry name" value="PHOTOSYSTEM II REACTION CENTER PSB28 PROTEIN, CHLOROPLASTIC"/>
    <property type="match status" value="1"/>
</dbReference>
<keyword evidence="5" id="KW-0793">Thylakoid</keyword>
<keyword evidence="3 5" id="KW-0472">Membrane</keyword>
<dbReference type="GeneID" id="7056000"/>
<dbReference type="HAMAP" id="MF_01370">
    <property type="entry name" value="PSII_Psb28"/>
    <property type="match status" value="1"/>
</dbReference>
<evidence type="ECO:0000256" key="3">
    <source>
        <dbReference type="ARBA" id="ARBA00023136"/>
    </source>
</evidence>
<keyword evidence="7" id="KW-0150">Chloroplast</keyword>
<dbReference type="InterPro" id="IPR038676">
    <property type="entry name" value="Psb28_c1_sf"/>
</dbReference>
<evidence type="ECO:0000256" key="1">
    <source>
        <dbReference type="ARBA" id="ARBA00004170"/>
    </source>
</evidence>
<comment type="subcellular location">
    <subcellularLocation>
        <location evidence="1">Membrane</location>
        <topology evidence="1">Peripheral membrane protein</topology>
    </subcellularLocation>
    <subcellularLocation>
        <location evidence="5">Plastid</location>
        <location evidence="5">Chloroplast thylakoid membrane</location>
        <topology evidence="5">Peripheral membrane protein</topology>
        <orientation evidence="5">Stromal side</orientation>
    </subcellularLocation>
</comment>
<dbReference type="PANTHER" id="PTHR34963">
    <property type="match status" value="1"/>
</dbReference>